<name>A0ABS3S4N5_9ACTN</name>
<dbReference type="Proteomes" id="UP000680206">
    <property type="component" value="Unassembled WGS sequence"/>
</dbReference>
<accession>A0ABS3S4N5</accession>
<keyword evidence="4" id="KW-0804">Transcription</keyword>
<evidence type="ECO:0000256" key="1">
    <source>
        <dbReference type="ARBA" id="ARBA00009437"/>
    </source>
</evidence>
<proteinExistence type="inferred from homology"/>
<dbReference type="PANTHER" id="PTHR30419">
    <property type="entry name" value="HTH-TYPE TRANSCRIPTIONAL REGULATOR YBHD"/>
    <property type="match status" value="1"/>
</dbReference>
<dbReference type="Pfam" id="PF03466">
    <property type="entry name" value="LysR_substrate"/>
    <property type="match status" value="1"/>
</dbReference>
<dbReference type="InterPro" id="IPR036388">
    <property type="entry name" value="WH-like_DNA-bd_sf"/>
</dbReference>
<evidence type="ECO:0000313" key="8">
    <source>
        <dbReference type="Proteomes" id="UP000680206"/>
    </source>
</evidence>
<evidence type="ECO:0000256" key="4">
    <source>
        <dbReference type="ARBA" id="ARBA00023163"/>
    </source>
</evidence>
<dbReference type="PRINTS" id="PR00039">
    <property type="entry name" value="HTHLYSR"/>
</dbReference>
<dbReference type="Gene3D" id="1.10.10.10">
    <property type="entry name" value="Winged helix-like DNA-binding domain superfamily/Winged helix DNA-binding domain"/>
    <property type="match status" value="1"/>
</dbReference>
<keyword evidence="3" id="KW-0238">DNA-binding</keyword>
<comment type="caution">
    <text evidence="7">The sequence shown here is derived from an EMBL/GenBank/DDBJ whole genome shotgun (WGS) entry which is preliminary data.</text>
</comment>
<sequence>MTLTQLRALVATAELGSFTAAGRALGYSQAAMSELVRRLEEECGLQLFHRGGRRLTLTAAGAQLLPHAQQTVTAARAAEDTVTSVRGLTGGVASFGLFRNADFYLLAELGARFTAAHPDVRIRLVGLNASLVAEAVAAGDLEAGIVVLPVTADGLEITPLARDEVLYASAEPERVARPVDIGTMAERRLVFYDAHVGWADPDRLQLSERAQLAGVRLEPFIEVEQAQAALHLVARGVGDTFISRAVADRVSRAENLPIHTTTFDPPLYNTFALVRRRHTQLSPATEELSRLAIDLLLRNPTLDRRPSRTPTRESRSEAGPAVR</sequence>
<dbReference type="Gene3D" id="3.40.190.290">
    <property type="match status" value="1"/>
</dbReference>
<dbReference type="InterPro" id="IPR050950">
    <property type="entry name" value="HTH-type_LysR_regulators"/>
</dbReference>
<keyword evidence="2" id="KW-0805">Transcription regulation</keyword>
<evidence type="ECO:0000313" key="7">
    <source>
        <dbReference type="EMBL" id="MBO2463963.1"/>
    </source>
</evidence>
<feature type="compositionally biased region" description="Basic and acidic residues" evidence="5">
    <location>
        <begin position="302"/>
        <end position="316"/>
    </location>
</feature>
<evidence type="ECO:0000259" key="6">
    <source>
        <dbReference type="PROSITE" id="PS50931"/>
    </source>
</evidence>
<gene>
    <name evidence="7" type="ORF">J4709_40985</name>
</gene>
<feature type="domain" description="HTH lysR-type" evidence="6">
    <location>
        <begin position="1"/>
        <end position="58"/>
    </location>
</feature>
<dbReference type="InterPro" id="IPR005119">
    <property type="entry name" value="LysR_subst-bd"/>
</dbReference>
<dbReference type="InterPro" id="IPR000847">
    <property type="entry name" value="LysR_HTH_N"/>
</dbReference>
<dbReference type="SUPFAM" id="SSF46785">
    <property type="entry name" value="Winged helix' DNA-binding domain"/>
    <property type="match status" value="1"/>
</dbReference>
<dbReference type="InterPro" id="IPR036390">
    <property type="entry name" value="WH_DNA-bd_sf"/>
</dbReference>
<organism evidence="7 8">
    <name type="scientific">Actinomadura violacea</name>
    <dbReference type="NCBI Taxonomy" id="2819934"/>
    <lineage>
        <taxon>Bacteria</taxon>
        <taxon>Bacillati</taxon>
        <taxon>Actinomycetota</taxon>
        <taxon>Actinomycetes</taxon>
        <taxon>Streptosporangiales</taxon>
        <taxon>Thermomonosporaceae</taxon>
        <taxon>Actinomadura</taxon>
    </lineage>
</organism>
<feature type="region of interest" description="Disordered" evidence="5">
    <location>
        <begin position="302"/>
        <end position="323"/>
    </location>
</feature>
<dbReference type="Pfam" id="PF00126">
    <property type="entry name" value="HTH_1"/>
    <property type="match status" value="1"/>
</dbReference>
<dbReference type="RefSeq" id="WP_208250063.1">
    <property type="nucleotide sequence ID" value="NZ_JAGEPF010000031.1"/>
</dbReference>
<dbReference type="CDD" id="cd05466">
    <property type="entry name" value="PBP2_LTTR_substrate"/>
    <property type="match status" value="1"/>
</dbReference>
<protein>
    <submittedName>
        <fullName evidence="7">LysR family transcriptional regulator</fullName>
    </submittedName>
</protein>
<dbReference type="SUPFAM" id="SSF53850">
    <property type="entry name" value="Periplasmic binding protein-like II"/>
    <property type="match status" value="1"/>
</dbReference>
<evidence type="ECO:0000256" key="3">
    <source>
        <dbReference type="ARBA" id="ARBA00023125"/>
    </source>
</evidence>
<dbReference type="PROSITE" id="PS50931">
    <property type="entry name" value="HTH_LYSR"/>
    <property type="match status" value="1"/>
</dbReference>
<dbReference type="EMBL" id="JAGEPF010000031">
    <property type="protein sequence ID" value="MBO2463963.1"/>
    <property type="molecule type" value="Genomic_DNA"/>
</dbReference>
<comment type="similarity">
    <text evidence="1">Belongs to the LysR transcriptional regulatory family.</text>
</comment>
<evidence type="ECO:0000256" key="2">
    <source>
        <dbReference type="ARBA" id="ARBA00023015"/>
    </source>
</evidence>
<evidence type="ECO:0000256" key="5">
    <source>
        <dbReference type="SAM" id="MobiDB-lite"/>
    </source>
</evidence>
<reference evidence="7 8" key="1">
    <citation type="submission" date="2021-03" db="EMBL/GenBank/DDBJ databases">
        <title>Actinomadura violae sp. nov., isolated from lichen in Thailand.</title>
        <authorList>
            <person name="Kanchanasin P."/>
            <person name="Saeng-In P."/>
            <person name="Phongsopitanun W."/>
            <person name="Yuki M."/>
            <person name="Kudo T."/>
            <person name="Ohkuma M."/>
            <person name="Tanasupawat S."/>
        </authorList>
    </citation>
    <scope>NUCLEOTIDE SEQUENCE [LARGE SCALE GENOMIC DNA]</scope>
    <source>
        <strain evidence="7 8">LCR2-06</strain>
    </source>
</reference>
<keyword evidence="8" id="KW-1185">Reference proteome</keyword>
<dbReference type="PANTHER" id="PTHR30419:SF30">
    <property type="entry name" value="LYSR FAMILY TRANSCRIPTIONAL REGULATOR"/>
    <property type="match status" value="1"/>
</dbReference>